<feature type="domain" description="CCR4-Not complex component Not N-terminal" evidence="13">
    <location>
        <begin position="3"/>
        <end position="230"/>
    </location>
</feature>
<protein>
    <submittedName>
        <fullName evidence="15">CCR4-Not complex component</fullName>
    </submittedName>
</protein>
<feature type="region of interest" description="Disordered" evidence="12">
    <location>
        <begin position="245"/>
        <end position="350"/>
    </location>
</feature>
<comment type="caution">
    <text evidence="15">The sequence shown here is derived from an EMBL/GenBank/DDBJ whole genome shotgun (WGS) entry which is preliminary data.</text>
</comment>
<dbReference type="PANTHER" id="PTHR23326">
    <property type="entry name" value="CCR4 NOT-RELATED"/>
    <property type="match status" value="1"/>
</dbReference>
<evidence type="ECO:0000259" key="13">
    <source>
        <dbReference type="Pfam" id="PF04065"/>
    </source>
</evidence>
<name>A0A9K3PS59_9STRA</name>
<evidence type="ECO:0000256" key="8">
    <source>
        <dbReference type="ARBA" id="ARBA00023163"/>
    </source>
</evidence>
<dbReference type="InterPro" id="IPR012270">
    <property type="entry name" value="CCR4-NOT_su3/5"/>
</dbReference>
<evidence type="ECO:0000256" key="3">
    <source>
        <dbReference type="ARBA" id="ARBA00007682"/>
    </source>
</evidence>
<reference evidence="15" key="2">
    <citation type="submission" date="2021-04" db="EMBL/GenBank/DDBJ databases">
        <authorList>
            <person name="Podell S."/>
        </authorList>
    </citation>
    <scope>NUCLEOTIDE SEQUENCE</scope>
    <source>
        <strain evidence="15">Hildebrandi</strain>
    </source>
</reference>
<dbReference type="Proteomes" id="UP000693970">
    <property type="component" value="Unassembled WGS sequence"/>
</dbReference>
<comment type="similarity">
    <text evidence="3 10">Belongs to the CNOT2/3/5 family.</text>
</comment>
<dbReference type="GO" id="GO:0006355">
    <property type="term" value="P:regulation of DNA-templated transcription"/>
    <property type="evidence" value="ECO:0007669"/>
    <property type="project" value="InterPro"/>
</dbReference>
<dbReference type="PIRSF" id="PIRSF005290">
    <property type="entry name" value="NOT_su_3_5"/>
    <property type="match status" value="1"/>
</dbReference>
<dbReference type="Pfam" id="PF04065">
    <property type="entry name" value="Not3"/>
    <property type="match status" value="1"/>
</dbReference>
<evidence type="ECO:0000259" key="14">
    <source>
        <dbReference type="Pfam" id="PF04153"/>
    </source>
</evidence>
<evidence type="ECO:0000256" key="11">
    <source>
        <dbReference type="SAM" id="Coils"/>
    </source>
</evidence>
<dbReference type="EMBL" id="JAGRRH010000014">
    <property type="protein sequence ID" value="KAG7357850.1"/>
    <property type="molecule type" value="Genomic_DNA"/>
</dbReference>
<comment type="subcellular location">
    <subcellularLocation>
        <location evidence="2 10">Cytoplasm</location>
    </subcellularLocation>
    <subcellularLocation>
        <location evidence="1 10">Nucleus</location>
    </subcellularLocation>
</comment>
<evidence type="ECO:0000313" key="15">
    <source>
        <dbReference type="EMBL" id="KAG7357850.1"/>
    </source>
</evidence>
<keyword evidence="4 10" id="KW-0963">Cytoplasm</keyword>
<dbReference type="InterPro" id="IPR007282">
    <property type="entry name" value="NOT2/3/5_C"/>
</dbReference>
<keyword evidence="7 10" id="KW-0805">Transcription regulation</keyword>
<dbReference type="Pfam" id="PF04153">
    <property type="entry name" value="NOT2_3_5_C"/>
    <property type="match status" value="1"/>
</dbReference>
<feature type="domain" description="NOT2/NOT3/NOT5 C-terminal" evidence="14">
    <location>
        <begin position="520"/>
        <end position="646"/>
    </location>
</feature>
<evidence type="ECO:0000256" key="5">
    <source>
        <dbReference type="ARBA" id="ARBA00022491"/>
    </source>
</evidence>
<organism evidence="15 16">
    <name type="scientific">Nitzschia inconspicua</name>
    <dbReference type="NCBI Taxonomy" id="303405"/>
    <lineage>
        <taxon>Eukaryota</taxon>
        <taxon>Sar</taxon>
        <taxon>Stramenopiles</taxon>
        <taxon>Ochrophyta</taxon>
        <taxon>Bacillariophyta</taxon>
        <taxon>Bacillariophyceae</taxon>
        <taxon>Bacillariophycidae</taxon>
        <taxon>Bacillariales</taxon>
        <taxon>Bacillariaceae</taxon>
        <taxon>Nitzschia</taxon>
    </lineage>
</organism>
<keyword evidence="5 10" id="KW-0678">Repressor</keyword>
<dbReference type="GO" id="GO:0030015">
    <property type="term" value="C:CCR4-NOT core complex"/>
    <property type="evidence" value="ECO:0007669"/>
    <property type="project" value="InterPro"/>
</dbReference>
<reference evidence="15" key="1">
    <citation type="journal article" date="2021" name="Sci. Rep.">
        <title>Diploid genomic architecture of Nitzschia inconspicua, an elite biomass production diatom.</title>
        <authorList>
            <person name="Oliver A."/>
            <person name="Podell S."/>
            <person name="Pinowska A."/>
            <person name="Traller J.C."/>
            <person name="Smith S.R."/>
            <person name="McClure R."/>
            <person name="Beliaev A."/>
            <person name="Bohutskyi P."/>
            <person name="Hill E.A."/>
            <person name="Rabines A."/>
            <person name="Zheng H."/>
            <person name="Allen L.Z."/>
            <person name="Kuo A."/>
            <person name="Grigoriev I.V."/>
            <person name="Allen A.E."/>
            <person name="Hazlebeck D."/>
            <person name="Allen E.E."/>
        </authorList>
    </citation>
    <scope>NUCLEOTIDE SEQUENCE</scope>
    <source>
        <strain evidence="15">Hildebrandi</strain>
    </source>
</reference>
<evidence type="ECO:0000256" key="9">
    <source>
        <dbReference type="ARBA" id="ARBA00023242"/>
    </source>
</evidence>
<keyword evidence="9 10" id="KW-0539">Nucleus</keyword>
<dbReference type="GO" id="GO:0005634">
    <property type="term" value="C:nucleus"/>
    <property type="evidence" value="ECO:0007669"/>
    <property type="project" value="UniProtKB-SubCell"/>
</dbReference>
<accession>A0A9K3PS59</accession>
<evidence type="ECO:0000256" key="4">
    <source>
        <dbReference type="ARBA" id="ARBA00022490"/>
    </source>
</evidence>
<proteinExistence type="inferred from homology"/>
<evidence type="ECO:0000256" key="1">
    <source>
        <dbReference type="ARBA" id="ARBA00004123"/>
    </source>
</evidence>
<dbReference type="InterPro" id="IPR007207">
    <property type="entry name" value="Not_N"/>
</dbReference>
<feature type="coiled-coil region" evidence="11">
    <location>
        <begin position="355"/>
        <end position="445"/>
    </location>
</feature>
<sequence>MSNARKLQTEIDRVMKKVDEGVELFDEIWEKVYSAANQSQKEKYEMDLKKEIKKLQRLRDQIKSWISSAEVKDKEPLVEARKLIETKMEAFKTCERETKTKTYSKEGLMRAEQLSPEEEAKQNTSQWISDYLDRLNSMVQDTEVELERLQAGKGKKTNRHLIDDAIHYIANHKFHVNKLEGIMRLVNNDVLDVDEVDKLRDDLDYYFDSFQDDEYQQMYDEDVFYESLGLDELQVVNVDRVTNVSGGASISSKKTDQDEVSKSSKGSKDNKKSKKGAAPTIIPLTIGRARVSKGGKEKSDSNHHRESSTSTAGANSDDEQATGRTTPSKPKRETVTTPTLPTPTTIPAVGGASMAAILKRETEQQERERQQKAQAELLRQQQQQQAALLKQQQQQAEQLRQQQEALRKQQQEAAAKQKALEQQQQAAALQQRQQQEAALRQQQQQQAAAAAAAAQQDANNGVVSGGMGSVNTGVAGLDIISGLGGLSLSGGAAGTIGGVDAAMALGSNNNSAMLQESFATLPTANEQDRSNRAYTPQNPYPAMPPSFPSTPSTLFENPAIFEKLGTDALFFIFYYKQGTYQQYLAARELKKQSWRFHKKYMTWFQRHEEPKVTTDEYEQGTYVYFDYETGWCTRIKQDFRFEYSFLEDSLQ</sequence>
<keyword evidence="16" id="KW-1185">Reference proteome</keyword>
<feature type="compositionally biased region" description="Basic and acidic residues" evidence="12">
    <location>
        <begin position="294"/>
        <end position="307"/>
    </location>
</feature>
<keyword evidence="6" id="KW-0597">Phosphoprotein</keyword>
<dbReference type="AlphaFoldDB" id="A0A9K3PS59"/>
<dbReference type="InterPro" id="IPR040168">
    <property type="entry name" value="Not2/3/5"/>
</dbReference>
<keyword evidence="8 10" id="KW-0804">Transcription</keyword>
<evidence type="ECO:0000256" key="2">
    <source>
        <dbReference type="ARBA" id="ARBA00004496"/>
    </source>
</evidence>
<feature type="compositionally biased region" description="Low complexity" evidence="12">
    <location>
        <begin position="335"/>
        <end position="347"/>
    </location>
</feature>
<feature type="compositionally biased region" description="Basic and acidic residues" evidence="12">
    <location>
        <begin position="253"/>
        <end position="270"/>
    </location>
</feature>
<dbReference type="GO" id="GO:0005737">
    <property type="term" value="C:cytoplasm"/>
    <property type="evidence" value="ECO:0007669"/>
    <property type="project" value="UniProtKB-SubCell"/>
</dbReference>
<evidence type="ECO:0000256" key="12">
    <source>
        <dbReference type="SAM" id="MobiDB-lite"/>
    </source>
</evidence>
<evidence type="ECO:0000313" key="16">
    <source>
        <dbReference type="Proteomes" id="UP000693970"/>
    </source>
</evidence>
<evidence type="ECO:0000256" key="6">
    <source>
        <dbReference type="ARBA" id="ARBA00022553"/>
    </source>
</evidence>
<keyword evidence="11" id="KW-0175">Coiled coil</keyword>
<evidence type="ECO:0000256" key="7">
    <source>
        <dbReference type="ARBA" id="ARBA00023015"/>
    </source>
</evidence>
<dbReference type="OrthoDB" id="293823at2759"/>
<evidence type="ECO:0000256" key="10">
    <source>
        <dbReference type="PIRNR" id="PIRNR005290"/>
    </source>
</evidence>
<gene>
    <name evidence="15" type="ORF">IV203_014437</name>
</gene>